<feature type="transmembrane region" description="Helical" evidence="2">
    <location>
        <begin position="7"/>
        <end position="25"/>
    </location>
</feature>
<proteinExistence type="predicted"/>
<gene>
    <name evidence="3" type="ORF">EGH25_06235</name>
</gene>
<accession>A0A9Q4GGQ6</accession>
<evidence type="ECO:0000313" key="3">
    <source>
        <dbReference type="EMBL" id="MCX2818947.1"/>
    </source>
</evidence>
<keyword evidence="2" id="KW-0472">Membrane</keyword>
<evidence type="ECO:0000313" key="4">
    <source>
        <dbReference type="Proteomes" id="UP001149411"/>
    </source>
</evidence>
<keyword evidence="2" id="KW-0812">Transmembrane</keyword>
<dbReference type="EMBL" id="RKLV01000005">
    <property type="protein sequence ID" value="MCX2818947.1"/>
    <property type="molecule type" value="Genomic_DNA"/>
</dbReference>
<sequence length="92" mass="10241">MLNERAVRRTLMIVGAVLLLVSLVLTEPQRLADMAVASVGAVMLLTGLYLSRRAERRTAEKAEKEKRLLAVEPDRVPEEAELPKREPFDGEG</sequence>
<name>A0A9Q4GGQ6_9EURY</name>
<dbReference type="AlphaFoldDB" id="A0A9Q4GGQ6"/>
<keyword evidence="4" id="KW-1185">Reference proteome</keyword>
<protein>
    <submittedName>
        <fullName evidence="3">Uncharacterized protein</fullName>
    </submittedName>
</protein>
<feature type="transmembrane region" description="Helical" evidence="2">
    <location>
        <begin position="31"/>
        <end position="51"/>
    </location>
</feature>
<dbReference type="Proteomes" id="UP001149411">
    <property type="component" value="Unassembled WGS sequence"/>
</dbReference>
<dbReference type="RefSeq" id="WP_266086787.1">
    <property type="nucleotide sequence ID" value="NZ_RKLV01000005.1"/>
</dbReference>
<reference evidence="3" key="1">
    <citation type="submission" date="2022-09" db="EMBL/GenBank/DDBJ databases">
        <title>Haloadaptaus new haloarchaeum isolated from saline soil.</title>
        <authorList>
            <person name="Duran-Viseras A."/>
            <person name="Sanchez-Porro C."/>
            <person name="Ventosa A."/>
        </authorList>
    </citation>
    <scope>NUCLEOTIDE SEQUENCE</scope>
    <source>
        <strain evidence="3">F3-133</strain>
    </source>
</reference>
<organism evidence="3 4">
    <name type="scientific">Halorutilus salinus</name>
    <dbReference type="NCBI Taxonomy" id="2487751"/>
    <lineage>
        <taxon>Archaea</taxon>
        <taxon>Methanobacteriati</taxon>
        <taxon>Methanobacteriota</taxon>
        <taxon>Stenosarchaea group</taxon>
        <taxon>Halobacteria</taxon>
        <taxon>Halorutilales</taxon>
        <taxon>Halorutilaceae</taxon>
        <taxon>Halorutilus</taxon>
    </lineage>
</organism>
<feature type="region of interest" description="Disordered" evidence="1">
    <location>
        <begin position="73"/>
        <end position="92"/>
    </location>
</feature>
<keyword evidence="2" id="KW-1133">Transmembrane helix</keyword>
<evidence type="ECO:0000256" key="1">
    <source>
        <dbReference type="SAM" id="MobiDB-lite"/>
    </source>
</evidence>
<evidence type="ECO:0000256" key="2">
    <source>
        <dbReference type="SAM" id="Phobius"/>
    </source>
</evidence>
<comment type="caution">
    <text evidence="3">The sequence shown here is derived from an EMBL/GenBank/DDBJ whole genome shotgun (WGS) entry which is preliminary data.</text>
</comment>